<evidence type="ECO:0000256" key="1">
    <source>
        <dbReference type="ARBA" id="ARBA00002180"/>
    </source>
</evidence>
<evidence type="ECO:0000256" key="7">
    <source>
        <dbReference type="ARBA" id="ARBA00022801"/>
    </source>
</evidence>
<dbReference type="GO" id="GO:0006508">
    <property type="term" value="P:proteolysis"/>
    <property type="evidence" value="ECO:0007669"/>
    <property type="project" value="UniProtKB-KW"/>
</dbReference>
<proteinExistence type="predicted"/>
<accession>A0ABD3GMB5</accession>
<dbReference type="GO" id="GO:0008233">
    <property type="term" value="F:peptidase activity"/>
    <property type="evidence" value="ECO:0007669"/>
    <property type="project" value="UniProtKB-KW"/>
</dbReference>
<dbReference type="PANTHER" id="PTHR42648:SF11">
    <property type="entry name" value="TRANSPOSON TY4-P GAG-POL POLYPROTEIN"/>
    <property type="match status" value="1"/>
</dbReference>
<dbReference type="InterPro" id="IPR036875">
    <property type="entry name" value="Znf_CCHC_sf"/>
</dbReference>
<comment type="caution">
    <text evidence="15">The sequence shown here is derived from an EMBL/GenBank/DDBJ whole genome shotgun (WGS) entry which is preliminary data.</text>
</comment>
<keyword evidence="16" id="KW-1185">Reference proteome</keyword>
<organism evidence="15 16">
    <name type="scientific">Riccia sorocarpa</name>
    <dbReference type="NCBI Taxonomy" id="122646"/>
    <lineage>
        <taxon>Eukaryota</taxon>
        <taxon>Viridiplantae</taxon>
        <taxon>Streptophyta</taxon>
        <taxon>Embryophyta</taxon>
        <taxon>Marchantiophyta</taxon>
        <taxon>Marchantiopsida</taxon>
        <taxon>Marchantiidae</taxon>
        <taxon>Marchantiales</taxon>
        <taxon>Ricciaceae</taxon>
        <taxon>Riccia</taxon>
    </lineage>
</organism>
<dbReference type="AlphaFoldDB" id="A0ABD3GMB5"/>
<dbReference type="PANTHER" id="PTHR42648">
    <property type="entry name" value="TRANSPOSASE, PUTATIVE-RELATED"/>
    <property type="match status" value="1"/>
</dbReference>
<dbReference type="GO" id="GO:0003964">
    <property type="term" value="F:RNA-directed DNA polymerase activity"/>
    <property type="evidence" value="ECO:0007669"/>
    <property type="project" value="UniProtKB-KW"/>
</dbReference>
<evidence type="ECO:0000256" key="3">
    <source>
        <dbReference type="ARBA" id="ARBA00022722"/>
    </source>
</evidence>
<dbReference type="Pfam" id="PF25597">
    <property type="entry name" value="SH3_retrovirus"/>
    <property type="match status" value="1"/>
</dbReference>
<keyword evidence="11" id="KW-0695">RNA-directed DNA polymerase</keyword>
<evidence type="ECO:0000256" key="12">
    <source>
        <dbReference type="ARBA" id="ARBA00022932"/>
    </source>
</evidence>
<comment type="function">
    <text evidence="1">The aspartyl protease (PR) mediates the proteolytic cleavages of the Gag and Gag-Pol polyproteins after assembly of the VLP.</text>
</comment>
<dbReference type="InterPro" id="IPR025724">
    <property type="entry name" value="GAG-pre-integrase_dom"/>
</dbReference>
<keyword evidence="12" id="KW-0239">DNA-directed DNA polymerase</keyword>
<keyword evidence="7" id="KW-0378">Hydrolase</keyword>
<keyword evidence="6" id="KW-0255">Endonuclease</keyword>
<dbReference type="Pfam" id="PF22936">
    <property type="entry name" value="Pol_BBD"/>
    <property type="match status" value="1"/>
</dbReference>
<dbReference type="SUPFAM" id="SSF57756">
    <property type="entry name" value="Retrovirus zinc finger-like domains"/>
    <property type="match status" value="1"/>
</dbReference>
<gene>
    <name evidence="15" type="ORF">R1sor_023326</name>
</gene>
<keyword evidence="8" id="KW-0067">ATP-binding</keyword>
<evidence type="ECO:0000256" key="4">
    <source>
        <dbReference type="ARBA" id="ARBA00022723"/>
    </source>
</evidence>
<evidence type="ECO:0000256" key="10">
    <source>
        <dbReference type="ARBA" id="ARBA00022908"/>
    </source>
</evidence>
<keyword evidence="9" id="KW-0460">Magnesium</keyword>
<dbReference type="Proteomes" id="UP001633002">
    <property type="component" value="Unassembled WGS sequence"/>
</dbReference>
<dbReference type="GO" id="GO:0015074">
    <property type="term" value="P:DNA integration"/>
    <property type="evidence" value="ECO:0007669"/>
    <property type="project" value="UniProtKB-KW"/>
</dbReference>
<keyword evidence="10" id="KW-0229">DNA integration</keyword>
<keyword evidence="3" id="KW-0540">Nuclease</keyword>
<evidence type="ECO:0000256" key="9">
    <source>
        <dbReference type="ARBA" id="ARBA00022842"/>
    </source>
</evidence>
<dbReference type="InterPro" id="IPR054722">
    <property type="entry name" value="PolX-like_BBD"/>
</dbReference>
<evidence type="ECO:0000256" key="5">
    <source>
        <dbReference type="ARBA" id="ARBA00022741"/>
    </source>
</evidence>
<keyword evidence="12" id="KW-0808">Transferase</keyword>
<dbReference type="Gene3D" id="4.10.60.10">
    <property type="entry name" value="Zinc finger, CCHC-type"/>
    <property type="match status" value="1"/>
</dbReference>
<dbReference type="InterPro" id="IPR057670">
    <property type="entry name" value="SH3_retrovirus"/>
</dbReference>
<protein>
    <recommendedName>
        <fullName evidence="14">CCHC-type domain-containing protein</fullName>
    </recommendedName>
</protein>
<evidence type="ECO:0000256" key="11">
    <source>
        <dbReference type="ARBA" id="ARBA00022918"/>
    </source>
</evidence>
<evidence type="ECO:0000256" key="8">
    <source>
        <dbReference type="ARBA" id="ARBA00022840"/>
    </source>
</evidence>
<reference evidence="15 16" key="1">
    <citation type="submission" date="2024-09" db="EMBL/GenBank/DDBJ databases">
        <title>Chromosome-scale assembly of Riccia sorocarpa.</title>
        <authorList>
            <person name="Paukszto L."/>
        </authorList>
    </citation>
    <scope>NUCLEOTIDE SEQUENCE [LARGE SCALE GENOMIC DNA]</scope>
    <source>
        <strain evidence="15">LP-2024</strain>
        <tissue evidence="15">Aerial parts of the thallus</tissue>
    </source>
</reference>
<evidence type="ECO:0000313" key="16">
    <source>
        <dbReference type="Proteomes" id="UP001633002"/>
    </source>
</evidence>
<keyword evidence="12" id="KW-0548">Nucleotidyltransferase</keyword>
<name>A0ABD3GMB5_9MARC</name>
<evidence type="ECO:0000256" key="13">
    <source>
        <dbReference type="ARBA" id="ARBA00023172"/>
    </source>
</evidence>
<dbReference type="GO" id="GO:0046872">
    <property type="term" value="F:metal ion binding"/>
    <property type="evidence" value="ECO:0007669"/>
    <property type="project" value="UniProtKB-KW"/>
</dbReference>
<evidence type="ECO:0000256" key="6">
    <source>
        <dbReference type="ARBA" id="ARBA00022759"/>
    </source>
</evidence>
<evidence type="ECO:0000256" key="2">
    <source>
        <dbReference type="ARBA" id="ARBA00022670"/>
    </source>
</evidence>
<keyword evidence="2" id="KW-0645">Protease</keyword>
<dbReference type="GO" id="GO:0006310">
    <property type="term" value="P:DNA recombination"/>
    <property type="evidence" value="ECO:0007669"/>
    <property type="project" value="UniProtKB-KW"/>
</dbReference>
<evidence type="ECO:0000259" key="14">
    <source>
        <dbReference type="SMART" id="SM00343"/>
    </source>
</evidence>
<dbReference type="Pfam" id="PF14223">
    <property type="entry name" value="Retrotran_gag_2"/>
    <property type="match status" value="1"/>
</dbReference>
<dbReference type="Pfam" id="PF13976">
    <property type="entry name" value="gag_pre-integrs"/>
    <property type="match status" value="1"/>
</dbReference>
<dbReference type="GO" id="GO:0005524">
    <property type="term" value="F:ATP binding"/>
    <property type="evidence" value="ECO:0007669"/>
    <property type="project" value="UniProtKB-KW"/>
</dbReference>
<keyword evidence="13" id="KW-0233">DNA recombination</keyword>
<dbReference type="GO" id="GO:0003887">
    <property type="term" value="F:DNA-directed DNA polymerase activity"/>
    <property type="evidence" value="ECO:0007669"/>
    <property type="project" value="UniProtKB-KW"/>
</dbReference>
<evidence type="ECO:0000313" key="15">
    <source>
        <dbReference type="EMBL" id="KAL3680370.1"/>
    </source>
</evidence>
<dbReference type="SMART" id="SM00343">
    <property type="entry name" value="ZnF_C2HC"/>
    <property type="match status" value="1"/>
</dbReference>
<dbReference type="InterPro" id="IPR001878">
    <property type="entry name" value="Znf_CCHC"/>
</dbReference>
<keyword evidence="5" id="KW-0547">Nucleotide-binding</keyword>
<dbReference type="GO" id="GO:0004519">
    <property type="term" value="F:endonuclease activity"/>
    <property type="evidence" value="ECO:0007669"/>
    <property type="project" value="UniProtKB-KW"/>
</dbReference>
<dbReference type="EMBL" id="JBJQOH010000007">
    <property type="protein sequence ID" value="KAL3680370.1"/>
    <property type="molecule type" value="Genomic_DNA"/>
</dbReference>
<feature type="domain" description="CCHC-type" evidence="14">
    <location>
        <begin position="160"/>
        <end position="176"/>
    </location>
</feature>
<dbReference type="Pfam" id="PF00098">
    <property type="entry name" value="zf-CCHC"/>
    <property type="match status" value="1"/>
</dbReference>
<sequence length="502" mass="56939">MIGLSIAQSIVMRLDLTKTSAEIRKWLCDTYEKQGEGKVFYMLTEVTSLKYEGGDLRTHIDKMERLFDNIAASDKKFELNIGLHKLFLYKSLGPDWREFVDNILSRDLEWADVVTKLLERELRNRDDESAAVEQANFTKRKSYRGKGGAKDLGDEIKRNQCRNCKEFGHWAYRCPKKKGKKKYQANMANNDSSKELTLAEEVLCAQTKVEGFIVDSGCTSVMIKDKGMLYDCKKSSGSVQLGSKTEILIGAVGALALEVGAKRELPEVLHVPNLRRNLLSVSKLADLGIVTVFDRNKVVFYESGAKIKGARLAQGLKSGNLYKFKIQQQEAMLSEKDKKKAMLWHNRLAHVNYGTLKKLPEFVKGLDGLEVEGSIVEGSKSLLTESKITKRFWEQEVGVTVKIQNCLITSALDKKTPYELWHGRKPNLEKFRFFGCTCYVQVPKQKRRKFDDKSQHCVFMGYGSDGNGYKCWDPIAKKMLVSSDVAFAERDIPGDRKGLIEM</sequence>
<dbReference type="InterPro" id="IPR039537">
    <property type="entry name" value="Retrotran_Ty1/copia-like"/>
</dbReference>
<keyword evidence="4" id="KW-0479">Metal-binding</keyword>